<accession>A0A0S2KCN3</accession>
<dbReference type="AlphaFoldDB" id="A0A0S2KCN3"/>
<dbReference type="InterPro" id="IPR006683">
    <property type="entry name" value="Thioestr_dom"/>
</dbReference>
<reference evidence="2 3" key="1">
    <citation type="submission" date="2015-11" db="EMBL/GenBank/DDBJ databases">
        <authorList>
            <person name="Zhang Y."/>
            <person name="Guo Z."/>
        </authorList>
    </citation>
    <scope>NUCLEOTIDE SEQUENCE [LARGE SCALE GENOMIC DNA]</scope>
    <source>
        <strain evidence="2 3">KCTC 32221</strain>
    </source>
</reference>
<proteinExistence type="predicted"/>
<keyword evidence="3" id="KW-1185">Reference proteome</keyword>
<dbReference type="KEGG" id="pspi:PS2015_1049"/>
<dbReference type="InterPro" id="IPR029069">
    <property type="entry name" value="HotDog_dom_sf"/>
</dbReference>
<sequence>MTQNDNRPIFMRPGHCAGDLLEAPDWKILQESHGHVVIDAHIPRQVLNPREQLFGGFTGTYVDMVALYTIRTLYPARDDYWITTINMRIDYLDPVLGPRVQLKGELISQGRSTSLVSVTFLDETGNKLVYAIVTLRVIDRRVAS</sequence>
<dbReference type="CDD" id="cd03443">
    <property type="entry name" value="PaaI_thioesterase"/>
    <property type="match status" value="1"/>
</dbReference>
<dbReference type="EMBL" id="CP013189">
    <property type="protein sequence ID" value="ALO45714.1"/>
    <property type="molecule type" value="Genomic_DNA"/>
</dbReference>
<organism evidence="2 3">
    <name type="scientific">Pseudohongiella spirulinae</name>
    <dbReference type="NCBI Taxonomy" id="1249552"/>
    <lineage>
        <taxon>Bacteria</taxon>
        <taxon>Pseudomonadati</taxon>
        <taxon>Pseudomonadota</taxon>
        <taxon>Gammaproteobacteria</taxon>
        <taxon>Pseudomonadales</taxon>
        <taxon>Pseudohongiellaceae</taxon>
        <taxon>Pseudohongiella</taxon>
    </lineage>
</organism>
<evidence type="ECO:0000313" key="3">
    <source>
        <dbReference type="Proteomes" id="UP000065641"/>
    </source>
</evidence>
<dbReference type="STRING" id="1249552.PS2015_1049"/>
<protein>
    <recommendedName>
        <fullName evidence="1">Thioesterase domain-containing protein</fullName>
    </recommendedName>
</protein>
<dbReference type="Proteomes" id="UP000065641">
    <property type="component" value="Chromosome"/>
</dbReference>
<evidence type="ECO:0000313" key="2">
    <source>
        <dbReference type="EMBL" id="ALO45714.1"/>
    </source>
</evidence>
<dbReference type="Gene3D" id="3.10.129.10">
    <property type="entry name" value="Hotdog Thioesterase"/>
    <property type="match status" value="1"/>
</dbReference>
<dbReference type="SUPFAM" id="SSF54637">
    <property type="entry name" value="Thioesterase/thiol ester dehydrase-isomerase"/>
    <property type="match status" value="1"/>
</dbReference>
<dbReference type="RefSeq" id="WP_058021232.1">
    <property type="nucleotide sequence ID" value="NZ_CP013189.1"/>
</dbReference>
<dbReference type="OrthoDB" id="7060041at2"/>
<dbReference type="Pfam" id="PF03061">
    <property type="entry name" value="4HBT"/>
    <property type="match status" value="1"/>
</dbReference>
<name>A0A0S2KCN3_9GAMM</name>
<feature type="domain" description="Thioesterase" evidence="1">
    <location>
        <begin position="53"/>
        <end position="127"/>
    </location>
</feature>
<dbReference type="GO" id="GO:0016790">
    <property type="term" value="F:thiolester hydrolase activity"/>
    <property type="evidence" value="ECO:0007669"/>
    <property type="project" value="UniProtKB-ARBA"/>
</dbReference>
<evidence type="ECO:0000259" key="1">
    <source>
        <dbReference type="Pfam" id="PF03061"/>
    </source>
</evidence>
<gene>
    <name evidence="2" type="ORF">PS2015_1049</name>
</gene>